<comment type="caution">
    <text evidence="4">The sequence shown here is derived from an EMBL/GenBank/DDBJ whole genome shotgun (WGS) entry which is preliminary data.</text>
</comment>
<accession>A0A8S1EJM4</accession>
<feature type="domain" description="Protein kinase" evidence="2">
    <location>
        <begin position="320"/>
        <end position="705"/>
    </location>
</feature>
<dbReference type="PANTHER" id="PTHR15508:SF8">
    <property type="entry name" value="LD24550P"/>
    <property type="match status" value="1"/>
</dbReference>
<dbReference type="PROSITE" id="PS50011">
    <property type="entry name" value="PROTEIN_KINASE_DOM"/>
    <property type="match status" value="1"/>
</dbReference>
<dbReference type="OrthoDB" id="1278353at2759"/>
<reference evidence="4 5" key="1">
    <citation type="submission" date="2020-04" db="EMBL/GenBank/DDBJ databases">
        <authorList>
            <person name="Laetsch R D."/>
            <person name="Stevens L."/>
            <person name="Kumar S."/>
            <person name="Blaxter L. M."/>
        </authorList>
    </citation>
    <scope>NUCLEOTIDE SEQUENCE [LARGE SCALE GENOMIC DNA]</scope>
</reference>
<feature type="domain" description="PX" evidence="3">
    <location>
        <begin position="26"/>
        <end position="151"/>
    </location>
</feature>
<name>A0A8S1EJM4_9PELO</name>
<dbReference type="SUPFAM" id="SSF56112">
    <property type="entry name" value="Protein kinase-like (PK-like)"/>
    <property type="match status" value="1"/>
</dbReference>
<evidence type="ECO:0008006" key="6">
    <source>
        <dbReference type="Google" id="ProtNLM"/>
    </source>
</evidence>
<dbReference type="InterPro" id="IPR000719">
    <property type="entry name" value="Prot_kinase_dom"/>
</dbReference>
<dbReference type="PANTHER" id="PTHR15508">
    <property type="entry name" value="RIBOSOMAL PROTEIN S6 KINASE"/>
    <property type="match status" value="1"/>
</dbReference>
<evidence type="ECO:0000256" key="1">
    <source>
        <dbReference type="SAM" id="MobiDB-lite"/>
    </source>
</evidence>
<dbReference type="AlphaFoldDB" id="A0A8S1EJM4"/>
<dbReference type="InterPro" id="IPR036181">
    <property type="entry name" value="MIT_dom_sf"/>
</dbReference>
<sequence>MSSLYPDESYCTSEIGRILFQSKSDWACSAAITSCDNEKGITGQYTIYQVKIECKPVSGTLVNYGERTFLLSTRFKEMQKLHTACAKLHKQLYLRGIFPSFPAAKLIGSLEPSVIHERKLAIEQLLNVILESEVLRKTRVLQEFVERAQEKVTASHEVTPGMIHYDQSRSIIDTPITPETSDAQISDESTSVSNQETTRQEFEFPEVRIDPSNSTSHDFLIRAGQLVSTAQRAEEEQAYELAFQCYKNAASCLIHGAQNEMDTARRNAIRRKSAKYLVKAETLYREFLSLDGSVFNFEGLAMQDPNIIAFQCSNKTINNYKIIGILPSVSSENRVILVEDQKAKKKYVMKLIEKGSPSADSRIFLPTNIPHMVQLIQFFELEFQIVVLLEYVETGKLWNFLKRYFDEAETRYCTGLIDASGNENESFQISVAGIGQESEKAYRGRRLLFTVGVDFERVAQMRDESHSNDQPFEEAVICTMGEDAAGIADAPSGDFSIHEKLNERNEAQEEAVAEIQLNIRNEANYDYPIQLEKALRVVRHQLTLRKKSWNHLDLPECLIIHWSAQIVSFFYVLHHEHGEYIGDFNPDNILINTDGNLTISYIGKWYNTTKTPRLCEGYSAPECVKYGWKPNEKSDVWTIGAILYEMLTGRSLANAAPHGLFPNDELPIPNDSRISYAASHLLEITLKLSSTSRASLDDIRVHPFFQHIDWLLYDNPSSISPRCGDIVL</sequence>
<evidence type="ECO:0000259" key="3">
    <source>
        <dbReference type="PROSITE" id="PS50195"/>
    </source>
</evidence>
<gene>
    <name evidence="4" type="ORF">CBOVIS_LOCUS1282</name>
</gene>
<dbReference type="InterPro" id="IPR007330">
    <property type="entry name" value="MIT_dom"/>
</dbReference>
<organism evidence="4 5">
    <name type="scientific">Caenorhabditis bovis</name>
    <dbReference type="NCBI Taxonomy" id="2654633"/>
    <lineage>
        <taxon>Eukaryota</taxon>
        <taxon>Metazoa</taxon>
        <taxon>Ecdysozoa</taxon>
        <taxon>Nematoda</taxon>
        <taxon>Chromadorea</taxon>
        <taxon>Rhabditida</taxon>
        <taxon>Rhabditina</taxon>
        <taxon>Rhabditomorpha</taxon>
        <taxon>Rhabditoidea</taxon>
        <taxon>Rhabditidae</taxon>
        <taxon>Peloderinae</taxon>
        <taxon>Caenorhabditis</taxon>
    </lineage>
</organism>
<proteinExistence type="predicted"/>
<dbReference type="CDD" id="cd02677">
    <property type="entry name" value="MIT_SNX15"/>
    <property type="match status" value="1"/>
</dbReference>
<dbReference type="Pfam" id="PF00069">
    <property type="entry name" value="Pkinase"/>
    <property type="match status" value="1"/>
</dbReference>
<dbReference type="GO" id="GO:0035091">
    <property type="term" value="F:phosphatidylinositol binding"/>
    <property type="evidence" value="ECO:0007669"/>
    <property type="project" value="InterPro"/>
</dbReference>
<protein>
    <recommendedName>
        <fullName evidence="6">Protein kinase domain-containing protein</fullName>
    </recommendedName>
</protein>
<evidence type="ECO:0000313" key="4">
    <source>
        <dbReference type="EMBL" id="CAB3397942.1"/>
    </source>
</evidence>
<dbReference type="SMART" id="SM00220">
    <property type="entry name" value="S_TKc"/>
    <property type="match status" value="1"/>
</dbReference>
<dbReference type="GO" id="GO:0005524">
    <property type="term" value="F:ATP binding"/>
    <property type="evidence" value="ECO:0007669"/>
    <property type="project" value="InterPro"/>
</dbReference>
<feature type="region of interest" description="Disordered" evidence="1">
    <location>
        <begin position="177"/>
        <end position="200"/>
    </location>
</feature>
<dbReference type="Pfam" id="PF00787">
    <property type="entry name" value="PX"/>
    <property type="match status" value="1"/>
</dbReference>
<dbReference type="SUPFAM" id="SSF64268">
    <property type="entry name" value="PX domain"/>
    <property type="match status" value="1"/>
</dbReference>
<feature type="compositionally biased region" description="Polar residues" evidence="1">
    <location>
        <begin position="177"/>
        <end position="197"/>
    </location>
</feature>
<dbReference type="EMBL" id="CADEPM010000001">
    <property type="protein sequence ID" value="CAB3397942.1"/>
    <property type="molecule type" value="Genomic_DNA"/>
</dbReference>
<dbReference type="InterPro" id="IPR001683">
    <property type="entry name" value="PX_dom"/>
</dbReference>
<dbReference type="InterPro" id="IPR051866">
    <property type="entry name" value="Intracell_Sig-Traffick_Protein"/>
</dbReference>
<dbReference type="Pfam" id="PF04212">
    <property type="entry name" value="MIT"/>
    <property type="match status" value="1"/>
</dbReference>
<dbReference type="PROSITE" id="PS50195">
    <property type="entry name" value="PX"/>
    <property type="match status" value="1"/>
</dbReference>
<dbReference type="GO" id="GO:0004672">
    <property type="term" value="F:protein kinase activity"/>
    <property type="evidence" value="ECO:0007669"/>
    <property type="project" value="InterPro"/>
</dbReference>
<dbReference type="SUPFAM" id="SSF116846">
    <property type="entry name" value="MIT domain"/>
    <property type="match status" value="1"/>
</dbReference>
<evidence type="ECO:0000259" key="2">
    <source>
        <dbReference type="PROSITE" id="PS50011"/>
    </source>
</evidence>
<dbReference type="SMART" id="SM00745">
    <property type="entry name" value="MIT"/>
    <property type="match status" value="1"/>
</dbReference>
<dbReference type="Gene3D" id="3.30.1520.10">
    <property type="entry name" value="Phox-like domain"/>
    <property type="match status" value="1"/>
</dbReference>
<keyword evidence="5" id="KW-1185">Reference proteome</keyword>
<dbReference type="Gene3D" id="1.10.510.10">
    <property type="entry name" value="Transferase(Phosphotransferase) domain 1"/>
    <property type="match status" value="1"/>
</dbReference>
<dbReference type="Gene3D" id="1.20.58.80">
    <property type="entry name" value="Phosphotransferase system, lactose/cellobiose-type IIA subunit"/>
    <property type="match status" value="1"/>
</dbReference>
<evidence type="ECO:0000313" key="5">
    <source>
        <dbReference type="Proteomes" id="UP000494206"/>
    </source>
</evidence>
<dbReference type="InterPro" id="IPR011009">
    <property type="entry name" value="Kinase-like_dom_sf"/>
</dbReference>
<dbReference type="SMART" id="SM00312">
    <property type="entry name" value="PX"/>
    <property type="match status" value="1"/>
</dbReference>
<dbReference type="InterPro" id="IPR036871">
    <property type="entry name" value="PX_dom_sf"/>
</dbReference>
<dbReference type="Proteomes" id="UP000494206">
    <property type="component" value="Unassembled WGS sequence"/>
</dbReference>